<keyword evidence="1" id="KW-0732">Signal</keyword>
<gene>
    <name evidence="2" type="ORF">CEG14_22500</name>
</gene>
<organism evidence="2 3">
    <name type="scientific">Bordetella genomosp. 1</name>
    <dbReference type="NCBI Taxonomy" id="1395607"/>
    <lineage>
        <taxon>Bacteria</taxon>
        <taxon>Pseudomonadati</taxon>
        <taxon>Pseudomonadota</taxon>
        <taxon>Betaproteobacteria</taxon>
        <taxon>Burkholderiales</taxon>
        <taxon>Alcaligenaceae</taxon>
        <taxon>Bordetella</taxon>
    </lineage>
</organism>
<dbReference type="OrthoDB" id="8649109at2"/>
<evidence type="ECO:0000313" key="2">
    <source>
        <dbReference type="EMBL" id="OZI28724.1"/>
    </source>
</evidence>
<dbReference type="RefSeq" id="WP_094828649.1">
    <property type="nucleotide sequence ID" value="NZ_NEVL01000006.1"/>
</dbReference>
<evidence type="ECO:0000256" key="1">
    <source>
        <dbReference type="SAM" id="SignalP"/>
    </source>
</evidence>
<feature type="chain" id="PRO_5012672672" evidence="1">
    <location>
        <begin position="24"/>
        <end position="356"/>
    </location>
</feature>
<feature type="signal peptide" evidence="1">
    <location>
        <begin position="1"/>
        <end position="23"/>
    </location>
</feature>
<dbReference type="Proteomes" id="UP000217005">
    <property type="component" value="Unassembled WGS sequence"/>
</dbReference>
<dbReference type="AlphaFoldDB" id="A0A261RUJ1"/>
<comment type="caution">
    <text evidence="2">The sequence shown here is derived from an EMBL/GenBank/DDBJ whole genome shotgun (WGS) entry which is preliminary data.</text>
</comment>
<name>A0A261RUJ1_9BORD</name>
<sequence>MPLPSLFVRACLLALGAHAAAQAAPPTAQRSQLKPEWAASMERFRGSTDRMLGHAPQEKMALLVIPTLNLDSEPQRDFDDEATRERYSRQRSMLMRWRNADKARPGAAVGHGAARRDYSEFGAGFQTARGRLLYQVISVVPGTYRLNTITYSQMSGVMPRGRTASTTELLAKRGLATLTKSVGRDIEKTGPWPARAMGQDDGLGEGCEVVLKFGGGCDEAAREYRWQVAARNALKENKAEGSLVPVLNTELTFAPIAEITLEEGEVVLTDGFVLPDDQPRMADLCTNTRGSKQMCAIESMTFERLPASIADFRQAPSAGSHGLPLLEESLKGLVYRAPKLTLKPLPGGAPEMLLAD</sequence>
<accession>A0A261RUJ1</accession>
<reference evidence="2 3" key="1">
    <citation type="submission" date="2017-05" db="EMBL/GenBank/DDBJ databases">
        <title>Complete and WGS of Bordetella genogroups.</title>
        <authorList>
            <person name="Spilker T."/>
            <person name="LiPuma J."/>
        </authorList>
    </citation>
    <scope>NUCLEOTIDE SEQUENCE [LARGE SCALE GENOMIC DNA]</scope>
    <source>
        <strain evidence="2 3">AU17610</strain>
    </source>
</reference>
<dbReference type="EMBL" id="NEVL01000006">
    <property type="protein sequence ID" value="OZI28724.1"/>
    <property type="molecule type" value="Genomic_DNA"/>
</dbReference>
<proteinExistence type="predicted"/>
<protein>
    <submittedName>
        <fullName evidence="2">Uncharacterized protein</fullName>
    </submittedName>
</protein>
<evidence type="ECO:0000313" key="3">
    <source>
        <dbReference type="Proteomes" id="UP000217005"/>
    </source>
</evidence>